<feature type="domain" description="Cyclic nucleotide-binding" evidence="1">
    <location>
        <begin position="15"/>
        <end position="101"/>
    </location>
</feature>
<gene>
    <name evidence="2" type="ORF">J2Z35_002558</name>
</gene>
<keyword evidence="3" id="KW-1185">Reference proteome</keyword>
<dbReference type="InterPro" id="IPR014710">
    <property type="entry name" value="RmlC-like_jellyroll"/>
</dbReference>
<dbReference type="CDD" id="cd00038">
    <property type="entry name" value="CAP_ED"/>
    <property type="match status" value="1"/>
</dbReference>
<evidence type="ECO:0000313" key="2">
    <source>
        <dbReference type="EMBL" id="MBP2028728.1"/>
    </source>
</evidence>
<protein>
    <submittedName>
        <fullName evidence="2">CRP-like cAMP-binding protein</fullName>
    </submittedName>
</protein>
<comment type="caution">
    <text evidence="2">The sequence shown here is derived from an EMBL/GenBank/DDBJ whole genome shotgun (WGS) entry which is preliminary data.</text>
</comment>
<name>A0ABS4KLR5_9FIRM</name>
<evidence type="ECO:0000259" key="1">
    <source>
        <dbReference type="PROSITE" id="PS50042"/>
    </source>
</evidence>
<reference evidence="2 3" key="1">
    <citation type="submission" date="2021-03" db="EMBL/GenBank/DDBJ databases">
        <title>Genomic Encyclopedia of Type Strains, Phase IV (KMG-IV): sequencing the most valuable type-strain genomes for metagenomic binning, comparative biology and taxonomic classification.</title>
        <authorList>
            <person name="Goeker M."/>
        </authorList>
    </citation>
    <scope>NUCLEOTIDE SEQUENCE [LARGE SCALE GENOMIC DNA]</scope>
    <source>
        <strain evidence="2 3">DSM 27512</strain>
    </source>
</reference>
<dbReference type="InterPro" id="IPR018490">
    <property type="entry name" value="cNMP-bd_dom_sf"/>
</dbReference>
<dbReference type="EMBL" id="JAGGLI010000038">
    <property type="protein sequence ID" value="MBP2028728.1"/>
    <property type="molecule type" value="Genomic_DNA"/>
</dbReference>
<dbReference type="InterPro" id="IPR000595">
    <property type="entry name" value="cNMP-bd_dom"/>
</dbReference>
<dbReference type="Pfam" id="PF00027">
    <property type="entry name" value="cNMP_binding"/>
    <property type="match status" value="1"/>
</dbReference>
<dbReference type="SUPFAM" id="SSF46785">
    <property type="entry name" value="Winged helix' DNA-binding domain"/>
    <property type="match status" value="1"/>
</dbReference>
<dbReference type="RefSeq" id="WP_209661787.1">
    <property type="nucleotide sequence ID" value="NZ_JAGGLI010000038.1"/>
</dbReference>
<proteinExistence type="predicted"/>
<dbReference type="Proteomes" id="UP001314903">
    <property type="component" value="Unassembled WGS sequence"/>
</dbReference>
<organism evidence="2 3">
    <name type="scientific">Acetoanaerobium pronyense</name>
    <dbReference type="NCBI Taxonomy" id="1482736"/>
    <lineage>
        <taxon>Bacteria</taxon>
        <taxon>Bacillati</taxon>
        <taxon>Bacillota</taxon>
        <taxon>Clostridia</taxon>
        <taxon>Peptostreptococcales</taxon>
        <taxon>Filifactoraceae</taxon>
        <taxon>Acetoanaerobium</taxon>
    </lineage>
</organism>
<dbReference type="InterPro" id="IPR036390">
    <property type="entry name" value="WH_DNA-bd_sf"/>
</dbReference>
<dbReference type="PROSITE" id="PS50042">
    <property type="entry name" value="CNMP_BINDING_3"/>
    <property type="match status" value="1"/>
</dbReference>
<dbReference type="SUPFAM" id="SSF51206">
    <property type="entry name" value="cAMP-binding domain-like"/>
    <property type="match status" value="1"/>
</dbReference>
<sequence>MKKVILDNPYEDLSIFDGINNMDIFKALNCLSGIEKSYKKDELIVRIGEKVNHIRILLKGHVYLYNLNSFGERNIISELKRGDLISGSIVFSKDDNSPYGAVCIDDCKVLNISSNQIKTAERPRCGFTNIIMKNLLFMIAEENNSLRNKLNITSIKSLREKIFNYLYLQASINNKNSFKIPFVNRADFADYLGVNCSALSRELGRMRDEDILDFHKNKFTLKRYPEER</sequence>
<dbReference type="Gene3D" id="2.60.120.10">
    <property type="entry name" value="Jelly Rolls"/>
    <property type="match status" value="1"/>
</dbReference>
<evidence type="ECO:0000313" key="3">
    <source>
        <dbReference type="Proteomes" id="UP001314903"/>
    </source>
</evidence>
<accession>A0ABS4KLR5</accession>